<comment type="subcellular location">
    <subcellularLocation>
        <location evidence="1">Membrane</location>
        <topology evidence="1">Multi-pass membrane protein</topology>
    </subcellularLocation>
</comment>
<evidence type="ECO:0000313" key="7">
    <source>
        <dbReference type="Proteomes" id="UP000672657"/>
    </source>
</evidence>
<keyword evidence="2 5" id="KW-0812">Transmembrane</keyword>
<keyword evidence="4 5" id="KW-0472">Membrane</keyword>
<proteinExistence type="predicted"/>
<evidence type="ECO:0000256" key="5">
    <source>
        <dbReference type="SAM" id="Phobius"/>
    </source>
</evidence>
<feature type="transmembrane region" description="Helical" evidence="5">
    <location>
        <begin position="199"/>
        <end position="219"/>
    </location>
</feature>
<dbReference type="EMBL" id="CAJPVI010000025">
    <property type="protein sequence ID" value="CAG2151959.1"/>
    <property type="molecule type" value="Genomic_DNA"/>
</dbReference>
<keyword evidence="3 5" id="KW-1133">Transmembrane helix</keyword>
<evidence type="ECO:0000256" key="3">
    <source>
        <dbReference type="ARBA" id="ARBA00022989"/>
    </source>
</evidence>
<feature type="transmembrane region" description="Helical" evidence="5">
    <location>
        <begin position="45"/>
        <end position="63"/>
    </location>
</feature>
<sequence>MDPKALILGAFHVAIAGTVFCYGLQATREGLAYLLHRPGLLGRSLLAMLVIVPIVVVVCVKSLNLPHAAAVVLTALSISPIPPMLPKKQLKGGGMAPYGLGLLLVLGLGSIVTVPLWVALLENVFGLPLSMRPDAIVKIVLTMVVAPLLVGMLCAKLMPRLAQALLEPVRKLAGLLLIAGALVLLAGTWRAIWSATGHWAVVSIVAFVLLGLLVGHLLGGPEQEHASVLALSAASRHPAIALTIASASFPDEQFAPTLALYLIVCTVVVIPYVKWQRQRSAHVPDHIQAN</sequence>
<protein>
    <recommendedName>
        <fullName evidence="8">Na+-dependent transporter</fullName>
    </recommendedName>
</protein>
<evidence type="ECO:0008006" key="8">
    <source>
        <dbReference type="Google" id="ProtNLM"/>
    </source>
</evidence>
<feature type="transmembrane region" description="Helical" evidence="5">
    <location>
        <begin position="254"/>
        <end position="273"/>
    </location>
</feature>
<evidence type="ECO:0000313" key="6">
    <source>
        <dbReference type="EMBL" id="CAG2151959.1"/>
    </source>
</evidence>
<keyword evidence="7" id="KW-1185">Reference proteome</keyword>
<feature type="transmembrane region" description="Helical" evidence="5">
    <location>
        <begin position="135"/>
        <end position="155"/>
    </location>
</feature>
<comment type="caution">
    <text evidence="6">The sequence shown here is derived from an EMBL/GenBank/DDBJ whole genome shotgun (WGS) entry which is preliminary data.</text>
</comment>
<feature type="transmembrane region" description="Helical" evidence="5">
    <location>
        <begin position="226"/>
        <end position="248"/>
    </location>
</feature>
<dbReference type="RefSeq" id="WP_211955092.1">
    <property type="nucleotide sequence ID" value="NZ_CAJPVI010000025.1"/>
</dbReference>
<dbReference type="InterPro" id="IPR002657">
    <property type="entry name" value="BilAc:Na_symport/Acr3"/>
</dbReference>
<dbReference type="Pfam" id="PF01758">
    <property type="entry name" value="SBF"/>
    <property type="match status" value="1"/>
</dbReference>
<evidence type="ECO:0000256" key="1">
    <source>
        <dbReference type="ARBA" id="ARBA00004141"/>
    </source>
</evidence>
<feature type="transmembrane region" description="Helical" evidence="5">
    <location>
        <begin position="6"/>
        <end position="24"/>
    </location>
</feature>
<evidence type="ECO:0000256" key="2">
    <source>
        <dbReference type="ARBA" id="ARBA00022692"/>
    </source>
</evidence>
<reference evidence="6 7" key="1">
    <citation type="submission" date="2021-03" db="EMBL/GenBank/DDBJ databases">
        <authorList>
            <person name="Peeters C."/>
        </authorList>
    </citation>
    <scope>NUCLEOTIDE SEQUENCE [LARGE SCALE GENOMIC DNA]</scope>
    <source>
        <strain evidence="6 7">LMG 26411</strain>
    </source>
</reference>
<accession>A0ABM8TKI6</accession>
<name>A0ABM8TKI6_9BURK</name>
<gene>
    <name evidence="6" type="ORF">LMG26411_04094</name>
</gene>
<dbReference type="Gene3D" id="1.20.1530.20">
    <property type="match status" value="1"/>
</dbReference>
<organism evidence="6 7">
    <name type="scientific">Cupriavidus numazuensis</name>
    <dbReference type="NCBI Taxonomy" id="221992"/>
    <lineage>
        <taxon>Bacteria</taxon>
        <taxon>Pseudomonadati</taxon>
        <taxon>Pseudomonadota</taxon>
        <taxon>Betaproteobacteria</taxon>
        <taxon>Burkholderiales</taxon>
        <taxon>Burkholderiaceae</taxon>
        <taxon>Cupriavidus</taxon>
    </lineage>
</organism>
<feature type="transmembrane region" description="Helical" evidence="5">
    <location>
        <begin position="98"/>
        <end position="120"/>
    </location>
</feature>
<dbReference type="Proteomes" id="UP000672657">
    <property type="component" value="Unassembled WGS sequence"/>
</dbReference>
<dbReference type="InterPro" id="IPR038770">
    <property type="entry name" value="Na+/solute_symporter_sf"/>
</dbReference>
<evidence type="ECO:0000256" key="4">
    <source>
        <dbReference type="ARBA" id="ARBA00023136"/>
    </source>
</evidence>
<feature type="transmembrane region" description="Helical" evidence="5">
    <location>
        <begin position="175"/>
        <end position="193"/>
    </location>
</feature>